<dbReference type="Pfam" id="PF04542">
    <property type="entry name" value="Sigma70_r2"/>
    <property type="match status" value="1"/>
</dbReference>
<keyword evidence="2" id="KW-0805">Transcription regulation</keyword>
<dbReference type="PANTHER" id="PTHR43133">
    <property type="entry name" value="RNA POLYMERASE ECF-TYPE SIGMA FACTO"/>
    <property type="match status" value="1"/>
</dbReference>
<dbReference type="RefSeq" id="WP_194707106.1">
    <property type="nucleotide sequence ID" value="NZ_JADKPN010000006.1"/>
</dbReference>
<organism evidence="8 9">
    <name type="scientific">Nocardioides islandensis</name>
    <dbReference type="NCBI Taxonomy" id="433663"/>
    <lineage>
        <taxon>Bacteria</taxon>
        <taxon>Bacillati</taxon>
        <taxon>Actinomycetota</taxon>
        <taxon>Actinomycetes</taxon>
        <taxon>Propionibacteriales</taxon>
        <taxon>Nocardioidaceae</taxon>
        <taxon>Nocardioides</taxon>
    </lineage>
</organism>
<keyword evidence="3" id="KW-0731">Sigma factor</keyword>
<evidence type="ECO:0000313" key="8">
    <source>
        <dbReference type="EMBL" id="MBF4763934.1"/>
    </source>
</evidence>
<sequence>MAHQDRQADAGFSALFRAEYARTTRTVFLVLHDRGHAEEIAQDAFMQLLDRWDTVAKYDQPGAWVRRVAIRMAVRHLRRERMRSLLERRTQVEPEPSEELTLPQTELLAAVRQLPTNQRVAVVLHYFEDRPIAEIADTLGCAPATARVHLHKARHRLADTLHEEVGDVVG</sequence>
<dbReference type="InterPro" id="IPR013324">
    <property type="entry name" value="RNA_pol_sigma_r3/r4-like"/>
</dbReference>
<dbReference type="EMBL" id="JADKPN010000006">
    <property type="protein sequence ID" value="MBF4763934.1"/>
    <property type="molecule type" value="Genomic_DNA"/>
</dbReference>
<reference evidence="8" key="1">
    <citation type="submission" date="2020-11" db="EMBL/GenBank/DDBJ databases">
        <title>Nocardioides sp. nov., isolated from Soil of Cynanchum wilfordii Hemsley rhizosphere.</title>
        <authorList>
            <person name="Lee J.-S."/>
            <person name="Suh M.K."/>
            <person name="Kim J.-S."/>
        </authorList>
    </citation>
    <scope>NUCLEOTIDE SEQUENCE</scope>
    <source>
        <strain evidence="8">KCTC 19275</strain>
    </source>
</reference>
<evidence type="ECO:0000256" key="2">
    <source>
        <dbReference type="ARBA" id="ARBA00023015"/>
    </source>
</evidence>
<evidence type="ECO:0000256" key="3">
    <source>
        <dbReference type="ARBA" id="ARBA00023082"/>
    </source>
</evidence>
<dbReference type="InterPro" id="IPR014284">
    <property type="entry name" value="RNA_pol_sigma-70_dom"/>
</dbReference>
<dbReference type="NCBIfam" id="TIGR02937">
    <property type="entry name" value="sigma70-ECF"/>
    <property type="match status" value="1"/>
</dbReference>
<dbReference type="InterPro" id="IPR039425">
    <property type="entry name" value="RNA_pol_sigma-70-like"/>
</dbReference>
<dbReference type="SUPFAM" id="SSF88946">
    <property type="entry name" value="Sigma2 domain of RNA polymerase sigma factors"/>
    <property type="match status" value="1"/>
</dbReference>
<dbReference type="InterPro" id="IPR007627">
    <property type="entry name" value="RNA_pol_sigma70_r2"/>
</dbReference>
<dbReference type="Pfam" id="PF08281">
    <property type="entry name" value="Sigma70_r4_2"/>
    <property type="match status" value="1"/>
</dbReference>
<gene>
    <name evidence="8" type="ORF">ISU07_12425</name>
</gene>
<dbReference type="SUPFAM" id="SSF88659">
    <property type="entry name" value="Sigma3 and sigma4 domains of RNA polymerase sigma factors"/>
    <property type="match status" value="1"/>
</dbReference>
<evidence type="ECO:0000256" key="1">
    <source>
        <dbReference type="ARBA" id="ARBA00010641"/>
    </source>
</evidence>
<evidence type="ECO:0000259" key="7">
    <source>
        <dbReference type="Pfam" id="PF08281"/>
    </source>
</evidence>
<evidence type="ECO:0000256" key="4">
    <source>
        <dbReference type="ARBA" id="ARBA00023125"/>
    </source>
</evidence>
<evidence type="ECO:0000313" key="9">
    <source>
        <dbReference type="Proteomes" id="UP000640489"/>
    </source>
</evidence>
<keyword evidence="4" id="KW-0238">DNA-binding</keyword>
<comment type="caution">
    <text evidence="8">The sequence shown here is derived from an EMBL/GenBank/DDBJ whole genome shotgun (WGS) entry which is preliminary data.</text>
</comment>
<dbReference type="Gene3D" id="1.10.10.10">
    <property type="entry name" value="Winged helix-like DNA-binding domain superfamily/Winged helix DNA-binding domain"/>
    <property type="match status" value="1"/>
</dbReference>
<dbReference type="Proteomes" id="UP000640489">
    <property type="component" value="Unassembled WGS sequence"/>
</dbReference>
<dbReference type="InterPro" id="IPR013325">
    <property type="entry name" value="RNA_pol_sigma_r2"/>
</dbReference>
<comment type="similarity">
    <text evidence="1">Belongs to the sigma-70 factor family. ECF subfamily.</text>
</comment>
<feature type="domain" description="RNA polymerase sigma factor 70 region 4 type 2" evidence="7">
    <location>
        <begin position="106"/>
        <end position="157"/>
    </location>
</feature>
<proteinExistence type="inferred from homology"/>
<dbReference type="PANTHER" id="PTHR43133:SF50">
    <property type="entry name" value="ECF RNA POLYMERASE SIGMA FACTOR SIGM"/>
    <property type="match status" value="1"/>
</dbReference>
<dbReference type="GO" id="GO:0006352">
    <property type="term" value="P:DNA-templated transcription initiation"/>
    <property type="evidence" value="ECO:0007669"/>
    <property type="project" value="InterPro"/>
</dbReference>
<keyword evidence="9" id="KW-1185">Reference proteome</keyword>
<dbReference type="InterPro" id="IPR013249">
    <property type="entry name" value="RNA_pol_sigma70_r4_t2"/>
</dbReference>
<dbReference type="Gene3D" id="1.10.1740.10">
    <property type="match status" value="1"/>
</dbReference>
<name>A0A930YIE9_9ACTN</name>
<protein>
    <submittedName>
        <fullName evidence="8">Sigma-70 family RNA polymerase sigma factor</fullName>
    </submittedName>
</protein>
<dbReference type="AlphaFoldDB" id="A0A930YIE9"/>
<dbReference type="InterPro" id="IPR036388">
    <property type="entry name" value="WH-like_DNA-bd_sf"/>
</dbReference>
<keyword evidence="5" id="KW-0804">Transcription</keyword>
<dbReference type="GO" id="GO:0003677">
    <property type="term" value="F:DNA binding"/>
    <property type="evidence" value="ECO:0007669"/>
    <property type="project" value="UniProtKB-KW"/>
</dbReference>
<evidence type="ECO:0000259" key="6">
    <source>
        <dbReference type="Pfam" id="PF04542"/>
    </source>
</evidence>
<dbReference type="GO" id="GO:0016987">
    <property type="term" value="F:sigma factor activity"/>
    <property type="evidence" value="ECO:0007669"/>
    <property type="project" value="UniProtKB-KW"/>
</dbReference>
<feature type="domain" description="RNA polymerase sigma-70 region 2" evidence="6">
    <location>
        <begin position="16"/>
        <end position="81"/>
    </location>
</feature>
<evidence type="ECO:0000256" key="5">
    <source>
        <dbReference type="ARBA" id="ARBA00023163"/>
    </source>
</evidence>
<accession>A0A930YIE9</accession>